<name>A0ABP9NGH5_9PSEU</name>
<dbReference type="EMBL" id="BAABJO010000007">
    <property type="protein sequence ID" value="GAA5118989.1"/>
    <property type="molecule type" value="Genomic_DNA"/>
</dbReference>
<sequence length="391" mass="41972">MDGALQAAHDIGISLNNGAVWHHGRCNWIGALGTASSTSIGTRFGSMGCDVYGGTSGIAWFLGELFDATGDEVFRQGALGAIRRSLLDSSDTQPTGEGLYTGALGTAAVAARLAILLDCDELADQGLTTARSHIAPSTGFDLMSGNAGATVAYLLLYQASNDDIFLDLAVAAGERMIRGAAASRGGLSWASPSLPGRRALTGLSHGAAGAAYALIALFEASGQASFRLAAESAMEYERSWFDPQAGNWPDFREVPDTAPPTSRVPYATTWCHGAPGIYAAEVLSERSYVDEAFSCPAHDLESSRELERERAWQLFPLPWYRRQRWSIAGRPALASRLRRQLCRRGQRRRRCRPGAVRPSWSVVAVRGSWWTESELGDRLGGDRTLLPPHGG</sequence>
<keyword evidence="2" id="KW-1185">Reference proteome</keyword>
<proteinExistence type="predicted"/>
<accession>A0ABP9NGH5</accession>
<protein>
    <recommendedName>
        <fullName evidence="3">Lanthionine synthetase-like protein</fullName>
    </recommendedName>
</protein>
<comment type="caution">
    <text evidence="1">The sequence shown here is derived from an EMBL/GenBank/DDBJ whole genome shotgun (WGS) entry which is preliminary data.</text>
</comment>
<evidence type="ECO:0000313" key="2">
    <source>
        <dbReference type="Proteomes" id="UP001500804"/>
    </source>
</evidence>
<gene>
    <name evidence="1" type="ORF">GCM10023320_24010</name>
</gene>
<dbReference type="SUPFAM" id="SSF158745">
    <property type="entry name" value="LanC-like"/>
    <property type="match status" value="1"/>
</dbReference>
<evidence type="ECO:0008006" key="3">
    <source>
        <dbReference type="Google" id="ProtNLM"/>
    </source>
</evidence>
<dbReference type="Pfam" id="PF05147">
    <property type="entry name" value="LANC_like"/>
    <property type="match status" value="1"/>
</dbReference>
<dbReference type="SMART" id="SM01260">
    <property type="entry name" value="LANC_like"/>
    <property type="match status" value="1"/>
</dbReference>
<dbReference type="Proteomes" id="UP001500804">
    <property type="component" value="Unassembled WGS sequence"/>
</dbReference>
<dbReference type="Gene3D" id="1.50.10.20">
    <property type="match status" value="1"/>
</dbReference>
<evidence type="ECO:0000313" key="1">
    <source>
        <dbReference type="EMBL" id="GAA5118989.1"/>
    </source>
</evidence>
<reference evidence="2" key="1">
    <citation type="journal article" date="2019" name="Int. J. Syst. Evol. Microbiol.">
        <title>The Global Catalogue of Microorganisms (GCM) 10K type strain sequencing project: providing services to taxonomists for standard genome sequencing and annotation.</title>
        <authorList>
            <consortium name="The Broad Institute Genomics Platform"/>
            <consortium name="The Broad Institute Genome Sequencing Center for Infectious Disease"/>
            <person name="Wu L."/>
            <person name="Ma J."/>
        </authorList>
    </citation>
    <scope>NUCLEOTIDE SEQUENCE [LARGE SCALE GENOMIC DNA]</scope>
    <source>
        <strain evidence="2">JCM 18302</strain>
    </source>
</reference>
<organism evidence="1 2">
    <name type="scientific">Pseudonocardia adelaidensis</name>
    <dbReference type="NCBI Taxonomy" id="648754"/>
    <lineage>
        <taxon>Bacteria</taxon>
        <taxon>Bacillati</taxon>
        <taxon>Actinomycetota</taxon>
        <taxon>Actinomycetes</taxon>
        <taxon>Pseudonocardiales</taxon>
        <taxon>Pseudonocardiaceae</taxon>
        <taxon>Pseudonocardia</taxon>
    </lineage>
</organism>
<dbReference type="InterPro" id="IPR007822">
    <property type="entry name" value="LANC-like"/>
</dbReference>
<dbReference type="PRINTS" id="PR01950">
    <property type="entry name" value="LANCSUPER"/>
</dbReference>